<dbReference type="Proteomes" id="UP000290407">
    <property type="component" value="Unassembled WGS sequence"/>
</dbReference>
<organism evidence="2 3">
    <name type="scientific">Spirosoma sordidisoli</name>
    <dbReference type="NCBI Taxonomy" id="2502893"/>
    <lineage>
        <taxon>Bacteria</taxon>
        <taxon>Pseudomonadati</taxon>
        <taxon>Bacteroidota</taxon>
        <taxon>Cytophagia</taxon>
        <taxon>Cytophagales</taxon>
        <taxon>Cytophagaceae</taxon>
        <taxon>Spirosoma</taxon>
    </lineage>
</organism>
<reference evidence="2 3" key="1">
    <citation type="submission" date="2019-01" db="EMBL/GenBank/DDBJ databases">
        <title>Spirosoma flava sp. nov., a propanil-degrading bacterium isolated from herbicide-contaminated soil.</title>
        <authorList>
            <person name="Zhang L."/>
            <person name="Jiang J.-D."/>
        </authorList>
    </citation>
    <scope>NUCLEOTIDE SEQUENCE [LARGE SCALE GENOMIC DNA]</scope>
    <source>
        <strain evidence="2 3">TY50</strain>
    </source>
</reference>
<evidence type="ECO:0008006" key="4">
    <source>
        <dbReference type="Google" id="ProtNLM"/>
    </source>
</evidence>
<dbReference type="EMBL" id="SBLB01000001">
    <property type="protein sequence ID" value="RYC71170.1"/>
    <property type="molecule type" value="Genomic_DNA"/>
</dbReference>
<protein>
    <recommendedName>
        <fullName evidence="4">DUF4177 domain-containing protein</fullName>
    </recommendedName>
</protein>
<feature type="signal peptide" evidence="1">
    <location>
        <begin position="1"/>
        <end position="19"/>
    </location>
</feature>
<keyword evidence="3" id="KW-1185">Reference proteome</keyword>
<dbReference type="AlphaFoldDB" id="A0A4Q2UTR7"/>
<accession>A0A4Q2UTR7</accession>
<evidence type="ECO:0000313" key="2">
    <source>
        <dbReference type="EMBL" id="RYC71170.1"/>
    </source>
</evidence>
<evidence type="ECO:0000256" key="1">
    <source>
        <dbReference type="SAM" id="SignalP"/>
    </source>
</evidence>
<evidence type="ECO:0000313" key="3">
    <source>
        <dbReference type="Proteomes" id="UP000290407"/>
    </source>
</evidence>
<proteinExistence type="predicted"/>
<dbReference type="RefSeq" id="WP_077920249.1">
    <property type="nucleotide sequence ID" value="NZ_SBLB01000001.1"/>
</dbReference>
<keyword evidence="1" id="KW-0732">Signal</keyword>
<comment type="caution">
    <text evidence="2">The sequence shown here is derived from an EMBL/GenBank/DDBJ whole genome shotgun (WGS) entry which is preliminary data.</text>
</comment>
<sequence length="123" mass="13883">MKTVFLIGWLTSLSYWATAQVFVDGVDISKEEITYCQLLTGSARATASTYAYIDYGQPSPYARRQVISGTDRQQIRFGSSMDALNFMVRNGWELVSSHINSDKDGAAERYYYLLRKRTAGSVK</sequence>
<gene>
    <name evidence="2" type="ORF">EQG79_03215</name>
</gene>
<name>A0A4Q2UTR7_9BACT</name>
<feature type="chain" id="PRO_5020215112" description="DUF4177 domain-containing protein" evidence="1">
    <location>
        <begin position="20"/>
        <end position="123"/>
    </location>
</feature>